<sequence length="718" mass="78725">MASPQPRFSKTLLALALSPALAWANDDLTTLDTVTVHGQRNDSYQAQSASVAGFGSAPLLDTPASVAVVTRQLLDDQQVRLLSEVLKNDASVGDGYAPLGYYENFIVRGFSLSAANSYRINGQSLAGEQNVALENKQQVELLKGLSGLQSGISEPGGLLNYVTKRPQNVRSVTVASNQDGERYIAADIGNWFGAEQQFGLRANLAHEDIRSYVEHADGQRDFASLALDWNISSAASLQLDAEYQSREQPSVPGYQLLGGSQVPSGVDPDQRLGHQSWSKPVSIDSYNLGGRFEYRLSDQWKASLDASRSHVVIDDYSTFPWGCYGAASCAASAVPNYFSAEGDYDISDYRNPDDTRRHDELQTTLSGSFASGALRHELTLGGSALRRTIDRREAVSEWIGTGNIYQDNVDFAPTSASLNPKQRRLDSRQYGLFFSDRISFDEQWQLLLGGRQVRLDEEEFDEDGISKRRTRRSEFLPNAALIHKPRPDVSLYLSYSKGLSSGGEAPWFASNGGSILAPTTSRQFEAGIKRDWQGLSLGAALFRIDQAHEYTRSDADGSFTYVQQGRQRNIGLELSASGQASRDLQLSASASAIRARVNGSDNRDHEGHQVINVPRLRTSLSADYRVPGINGLALLGGVQYSASKYADYAGRAKVGGYTVFNLGSRYSTRIQGYETVLRLTVDNLFDKRYWRDVGDFAGDGYLFQGAPRTARLSATVSF</sequence>
<evidence type="ECO:0000256" key="17">
    <source>
        <dbReference type="RuleBase" id="RU003357"/>
    </source>
</evidence>
<evidence type="ECO:0000256" key="10">
    <source>
        <dbReference type="ARBA" id="ARBA00023077"/>
    </source>
</evidence>
<dbReference type="SUPFAM" id="SSF56935">
    <property type="entry name" value="Porins"/>
    <property type="match status" value="1"/>
</dbReference>
<evidence type="ECO:0000256" key="7">
    <source>
        <dbReference type="ARBA" id="ARBA00022729"/>
    </source>
</evidence>
<dbReference type="InterPro" id="IPR012910">
    <property type="entry name" value="Plug_dom"/>
</dbReference>
<dbReference type="InterPro" id="IPR010105">
    <property type="entry name" value="TonB_sidphr_rcpt"/>
</dbReference>
<dbReference type="GO" id="GO:0038023">
    <property type="term" value="F:signaling receptor activity"/>
    <property type="evidence" value="ECO:0007669"/>
    <property type="project" value="InterPro"/>
</dbReference>
<evidence type="ECO:0000256" key="9">
    <source>
        <dbReference type="ARBA" id="ARBA00023065"/>
    </source>
</evidence>
<dbReference type="EMBL" id="QJUP01000003">
    <property type="protein sequence ID" value="TBU98971.1"/>
    <property type="molecule type" value="Genomic_DNA"/>
</dbReference>
<dbReference type="InterPro" id="IPR037066">
    <property type="entry name" value="Plug_dom_sf"/>
</dbReference>
<feature type="domain" description="TonB-dependent receptor-like beta-barrel" evidence="19">
    <location>
        <begin position="229"/>
        <end position="684"/>
    </location>
</feature>
<keyword evidence="9" id="KW-0406">Ion transport</keyword>
<evidence type="ECO:0000256" key="12">
    <source>
        <dbReference type="ARBA" id="ARBA00023170"/>
    </source>
</evidence>
<keyword evidence="7 18" id="KW-0732">Signal</keyword>
<dbReference type="InterPro" id="IPR010917">
    <property type="entry name" value="TonB_rcpt_CS"/>
</dbReference>
<keyword evidence="6 14" id="KW-0812">Transmembrane</keyword>
<dbReference type="InterPro" id="IPR010916">
    <property type="entry name" value="TonB_box_CS"/>
</dbReference>
<dbReference type="Gene3D" id="2.170.130.10">
    <property type="entry name" value="TonB-dependent receptor, plug domain"/>
    <property type="match status" value="1"/>
</dbReference>
<name>A0A4Q9RF75_9GAMM</name>
<dbReference type="PANTHER" id="PTHR32552:SF83">
    <property type="entry name" value="BLR3904 PROTEIN"/>
    <property type="match status" value="1"/>
</dbReference>
<dbReference type="CDD" id="cd01347">
    <property type="entry name" value="ligand_gated_channel"/>
    <property type="match status" value="1"/>
</dbReference>
<dbReference type="PROSITE" id="PS01156">
    <property type="entry name" value="TONB_DEPENDENT_REC_2"/>
    <property type="match status" value="1"/>
</dbReference>
<keyword evidence="4 14" id="KW-1134">Transmembrane beta strand</keyword>
<feature type="short sequence motif" description="TonB box" evidence="15">
    <location>
        <begin position="33"/>
        <end position="39"/>
    </location>
</feature>
<reference evidence="21 22" key="1">
    <citation type="submission" date="2018-06" db="EMBL/GenBank/DDBJ databases">
        <title>Three novel Pseudomonas species isolated from symptomatic oak.</title>
        <authorList>
            <person name="Bueno-Gonzalez V."/>
            <person name="Brady C."/>
        </authorList>
    </citation>
    <scope>NUCLEOTIDE SEQUENCE [LARGE SCALE GENOMIC DNA]</scope>
    <source>
        <strain evidence="21 22">P17C</strain>
    </source>
</reference>
<gene>
    <name evidence="21" type="ORF">DNJ96_04505</name>
</gene>
<evidence type="ECO:0000256" key="13">
    <source>
        <dbReference type="ARBA" id="ARBA00023237"/>
    </source>
</evidence>
<dbReference type="InterPro" id="IPR039426">
    <property type="entry name" value="TonB-dep_rcpt-like"/>
</dbReference>
<dbReference type="Pfam" id="PF07715">
    <property type="entry name" value="Plug"/>
    <property type="match status" value="1"/>
</dbReference>
<feature type="signal peptide" evidence="18">
    <location>
        <begin position="1"/>
        <end position="24"/>
    </location>
</feature>
<evidence type="ECO:0000256" key="8">
    <source>
        <dbReference type="ARBA" id="ARBA00023004"/>
    </source>
</evidence>
<evidence type="ECO:0000256" key="11">
    <source>
        <dbReference type="ARBA" id="ARBA00023136"/>
    </source>
</evidence>
<dbReference type="PROSITE" id="PS52016">
    <property type="entry name" value="TONB_DEPENDENT_REC_3"/>
    <property type="match status" value="1"/>
</dbReference>
<dbReference type="PANTHER" id="PTHR32552">
    <property type="entry name" value="FERRICHROME IRON RECEPTOR-RELATED"/>
    <property type="match status" value="1"/>
</dbReference>
<keyword evidence="8" id="KW-0408">Iron</keyword>
<accession>A0A4Q9RF75</accession>
<dbReference type="AlphaFoldDB" id="A0A4Q9RF75"/>
<feature type="domain" description="TonB-dependent receptor plug" evidence="20">
    <location>
        <begin position="59"/>
        <end position="157"/>
    </location>
</feature>
<evidence type="ECO:0000256" key="16">
    <source>
        <dbReference type="PROSITE-ProRule" id="PRU10144"/>
    </source>
</evidence>
<evidence type="ECO:0000256" key="15">
    <source>
        <dbReference type="PROSITE-ProRule" id="PRU10143"/>
    </source>
</evidence>
<dbReference type="GO" id="GO:0015891">
    <property type="term" value="P:siderophore transport"/>
    <property type="evidence" value="ECO:0007669"/>
    <property type="project" value="InterPro"/>
</dbReference>
<keyword evidence="5" id="KW-0410">Iron transport</keyword>
<feature type="chain" id="PRO_5020954775" evidence="18">
    <location>
        <begin position="25"/>
        <end position="718"/>
    </location>
</feature>
<evidence type="ECO:0000256" key="18">
    <source>
        <dbReference type="SAM" id="SignalP"/>
    </source>
</evidence>
<protein>
    <submittedName>
        <fullName evidence="21">TonB-dependent siderophore receptor</fullName>
    </submittedName>
</protein>
<dbReference type="GO" id="GO:0009279">
    <property type="term" value="C:cell outer membrane"/>
    <property type="evidence" value="ECO:0007669"/>
    <property type="project" value="UniProtKB-SubCell"/>
</dbReference>
<proteinExistence type="inferred from homology"/>
<dbReference type="PROSITE" id="PS00430">
    <property type="entry name" value="TONB_DEPENDENT_REC_1"/>
    <property type="match status" value="1"/>
</dbReference>
<keyword evidence="13 14" id="KW-0998">Cell outer membrane</keyword>
<dbReference type="Proteomes" id="UP000292639">
    <property type="component" value="Unassembled WGS sequence"/>
</dbReference>
<evidence type="ECO:0000256" key="2">
    <source>
        <dbReference type="ARBA" id="ARBA00009810"/>
    </source>
</evidence>
<evidence type="ECO:0000259" key="20">
    <source>
        <dbReference type="Pfam" id="PF07715"/>
    </source>
</evidence>
<keyword evidence="10 15" id="KW-0798">TonB box</keyword>
<keyword evidence="12 21" id="KW-0675">Receptor</keyword>
<evidence type="ECO:0000256" key="1">
    <source>
        <dbReference type="ARBA" id="ARBA00004571"/>
    </source>
</evidence>
<keyword evidence="11 14" id="KW-0472">Membrane</keyword>
<comment type="subcellular location">
    <subcellularLocation>
        <location evidence="1 14">Cell outer membrane</location>
        <topology evidence="1 14">Multi-pass membrane protein</topology>
    </subcellularLocation>
</comment>
<dbReference type="RefSeq" id="WP_131184960.1">
    <property type="nucleotide sequence ID" value="NZ_QJUO01000019.1"/>
</dbReference>
<dbReference type="InterPro" id="IPR036942">
    <property type="entry name" value="Beta-barrel_TonB_sf"/>
</dbReference>
<evidence type="ECO:0000256" key="14">
    <source>
        <dbReference type="PROSITE-ProRule" id="PRU01360"/>
    </source>
</evidence>
<evidence type="ECO:0000256" key="6">
    <source>
        <dbReference type="ARBA" id="ARBA00022692"/>
    </source>
</evidence>
<feature type="short sequence motif" description="TonB C-terminal box" evidence="16">
    <location>
        <begin position="701"/>
        <end position="718"/>
    </location>
</feature>
<keyword evidence="22" id="KW-1185">Reference proteome</keyword>
<evidence type="ECO:0000256" key="3">
    <source>
        <dbReference type="ARBA" id="ARBA00022448"/>
    </source>
</evidence>
<dbReference type="InterPro" id="IPR000531">
    <property type="entry name" value="Beta-barrel_TonB"/>
</dbReference>
<dbReference type="Pfam" id="PF00593">
    <property type="entry name" value="TonB_dep_Rec_b-barrel"/>
    <property type="match status" value="1"/>
</dbReference>
<organism evidence="21 22">
    <name type="scientific">Stutzerimonas kirkiae</name>
    <dbReference type="NCBI Taxonomy" id="2211392"/>
    <lineage>
        <taxon>Bacteria</taxon>
        <taxon>Pseudomonadati</taxon>
        <taxon>Pseudomonadota</taxon>
        <taxon>Gammaproteobacteria</taxon>
        <taxon>Pseudomonadales</taxon>
        <taxon>Pseudomonadaceae</taxon>
        <taxon>Stutzerimonas</taxon>
    </lineage>
</organism>
<comment type="caution">
    <text evidence="21">The sequence shown here is derived from an EMBL/GenBank/DDBJ whole genome shotgun (WGS) entry which is preliminary data.</text>
</comment>
<dbReference type="GO" id="GO:0015344">
    <property type="term" value="F:siderophore uptake transmembrane transporter activity"/>
    <property type="evidence" value="ECO:0007669"/>
    <property type="project" value="TreeGrafter"/>
</dbReference>
<keyword evidence="3 14" id="KW-0813">Transport</keyword>
<evidence type="ECO:0000259" key="19">
    <source>
        <dbReference type="Pfam" id="PF00593"/>
    </source>
</evidence>
<dbReference type="Gene3D" id="2.40.170.20">
    <property type="entry name" value="TonB-dependent receptor, beta-barrel domain"/>
    <property type="match status" value="1"/>
</dbReference>
<evidence type="ECO:0000313" key="21">
    <source>
        <dbReference type="EMBL" id="TBU98971.1"/>
    </source>
</evidence>
<evidence type="ECO:0000256" key="5">
    <source>
        <dbReference type="ARBA" id="ARBA00022496"/>
    </source>
</evidence>
<dbReference type="NCBIfam" id="TIGR01783">
    <property type="entry name" value="TonB-siderophor"/>
    <property type="match status" value="1"/>
</dbReference>
<comment type="similarity">
    <text evidence="2 14 17">Belongs to the TonB-dependent receptor family.</text>
</comment>
<evidence type="ECO:0000313" key="22">
    <source>
        <dbReference type="Proteomes" id="UP000292639"/>
    </source>
</evidence>
<evidence type="ECO:0000256" key="4">
    <source>
        <dbReference type="ARBA" id="ARBA00022452"/>
    </source>
</evidence>